<evidence type="ECO:0000256" key="2">
    <source>
        <dbReference type="ARBA" id="ARBA00004123"/>
    </source>
</evidence>
<evidence type="ECO:0000313" key="19">
    <source>
        <dbReference type="Proteomes" id="UP000192596"/>
    </source>
</evidence>
<feature type="binding site" evidence="12">
    <location>
        <position position="227"/>
    </location>
    <ligand>
        <name>ATP</name>
        <dbReference type="ChEBI" id="CHEBI:30616"/>
    </ligand>
</feature>
<dbReference type="PIRSF" id="PIRSF018425">
    <property type="entry name" value="PolyA_polymerase"/>
    <property type="match status" value="1"/>
</dbReference>
<keyword evidence="7 11" id="KW-0547">Nucleotide-binding</keyword>
<dbReference type="InterPro" id="IPR043519">
    <property type="entry name" value="NT_sf"/>
</dbReference>
<keyword evidence="19" id="KW-1185">Reference proteome</keyword>
<comment type="cofactor">
    <cofactor evidence="13">
        <name>Mg(2+)</name>
        <dbReference type="ChEBI" id="CHEBI:18420"/>
    </cofactor>
    <text evidence="13">Binds 2 magnesium ions. Also active with manganese.</text>
</comment>
<dbReference type="InterPro" id="IPR007012">
    <property type="entry name" value="PolA_pol_cen_dom"/>
</dbReference>
<feature type="binding site" evidence="12">
    <location>
        <begin position="100"/>
        <end position="102"/>
    </location>
    <ligand>
        <name>ATP</name>
        <dbReference type="ChEBI" id="CHEBI:30616"/>
    </ligand>
</feature>
<accession>A0A1V8SAQ9</accession>
<dbReference type="PANTHER" id="PTHR10682">
    <property type="entry name" value="POLY A POLYMERASE"/>
    <property type="match status" value="1"/>
</dbReference>
<dbReference type="EC" id="2.7.7.19" evidence="11"/>
<dbReference type="FunFam" id="3.30.460.10:FF:000002">
    <property type="entry name" value="Poly(A) polymerase alpha, putative"/>
    <property type="match status" value="1"/>
</dbReference>
<dbReference type="GO" id="GO:0005634">
    <property type="term" value="C:nucleus"/>
    <property type="evidence" value="ECO:0007669"/>
    <property type="project" value="UniProtKB-SubCell"/>
</dbReference>
<evidence type="ECO:0000313" key="18">
    <source>
        <dbReference type="EMBL" id="OQN96202.1"/>
    </source>
</evidence>
<dbReference type="FunCoup" id="A0A1V8SAQ9">
    <property type="interactions" value="1833"/>
</dbReference>
<keyword evidence="10 11" id="KW-0539">Nucleus</keyword>
<dbReference type="Pfam" id="PF04928">
    <property type="entry name" value="PAP_central"/>
    <property type="match status" value="1"/>
</dbReference>
<feature type="binding site" evidence="12">
    <location>
        <position position="157"/>
    </location>
    <ligand>
        <name>ATP</name>
        <dbReference type="ChEBI" id="CHEBI:30616"/>
    </ligand>
</feature>
<dbReference type="FunFam" id="1.10.1410.10:FF:000001">
    <property type="entry name" value="Putative poly(A) polymerase gamma"/>
    <property type="match status" value="1"/>
</dbReference>
<comment type="function">
    <text evidence="11">Polymerase that creates the 3'-poly(A) tail of mRNA's.</text>
</comment>
<feature type="region of interest" description="Disordered" evidence="14">
    <location>
        <begin position="473"/>
        <end position="492"/>
    </location>
</feature>
<dbReference type="Gene3D" id="3.30.70.590">
    <property type="entry name" value="Poly(A) polymerase predicted RNA binding domain"/>
    <property type="match status" value="1"/>
</dbReference>
<keyword evidence="4 11" id="KW-0507">mRNA processing</keyword>
<dbReference type="Gene3D" id="3.30.460.10">
    <property type="entry name" value="Beta Polymerase, domain 2"/>
    <property type="match status" value="1"/>
</dbReference>
<feature type="domain" description="Poly(A) polymerase nucleotidyltransferase" evidence="17">
    <location>
        <begin position="8"/>
        <end position="204"/>
    </location>
</feature>
<dbReference type="AlphaFoldDB" id="A0A1V8SAQ9"/>
<feature type="region of interest" description="Disordered" evidence="14">
    <location>
        <begin position="1"/>
        <end position="20"/>
    </location>
</feature>
<evidence type="ECO:0000256" key="4">
    <source>
        <dbReference type="ARBA" id="ARBA00022664"/>
    </source>
</evidence>
<dbReference type="InParanoid" id="A0A1V8SAQ9"/>
<dbReference type="InterPro" id="IPR011068">
    <property type="entry name" value="NuclTrfase_I-like_C"/>
</dbReference>
<dbReference type="OrthoDB" id="412748at2759"/>
<dbReference type="GO" id="GO:0031123">
    <property type="term" value="P:RNA 3'-end processing"/>
    <property type="evidence" value="ECO:0007669"/>
    <property type="project" value="InterPro"/>
</dbReference>
<dbReference type="GO" id="GO:0006397">
    <property type="term" value="P:mRNA processing"/>
    <property type="evidence" value="ECO:0007669"/>
    <property type="project" value="UniProtKB-KW"/>
</dbReference>
<keyword evidence="6 13" id="KW-0479">Metal-binding</keyword>
<dbReference type="Pfam" id="PF20750">
    <property type="entry name" value="PAP_NTPase"/>
    <property type="match status" value="1"/>
</dbReference>
<dbReference type="STRING" id="1507870.A0A1V8SAQ9"/>
<comment type="similarity">
    <text evidence="3 11">Belongs to the poly(A) polymerase family.</text>
</comment>
<dbReference type="SUPFAM" id="SSF81631">
    <property type="entry name" value="PAP/OAS1 substrate-binding domain"/>
    <property type="match status" value="1"/>
</dbReference>
<dbReference type="SUPFAM" id="SSF81301">
    <property type="entry name" value="Nucleotidyltransferase"/>
    <property type="match status" value="1"/>
</dbReference>
<keyword evidence="9 13" id="KW-0460">Magnesium</keyword>
<evidence type="ECO:0000256" key="14">
    <source>
        <dbReference type="SAM" id="MobiDB-lite"/>
    </source>
</evidence>
<feature type="binding site" evidence="13">
    <location>
        <position position="102"/>
    </location>
    <ligand>
        <name>Mg(2+)</name>
        <dbReference type="ChEBI" id="CHEBI:18420"/>
        <label>1</label>
        <note>catalytic</note>
    </ligand>
</feature>
<dbReference type="Pfam" id="PF04926">
    <property type="entry name" value="PAP_RNA-bind"/>
    <property type="match status" value="1"/>
</dbReference>
<evidence type="ECO:0000256" key="3">
    <source>
        <dbReference type="ARBA" id="ARBA00010912"/>
    </source>
</evidence>
<dbReference type="CDD" id="cd05402">
    <property type="entry name" value="NT_PAP_TUTase"/>
    <property type="match status" value="1"/>
</dbReference>
<evidence type="ECO:0000256" key="7">
    <source>
        <dbReference type="ARBA" id="ARBA00022741"/>
    </source>
</evidence>
<evidence type="ECO:0000256" key="8">
    <source>
        <dbReference type="ARBA" id="ARBA00022840"/>
    </source>
</evidence>
<dbReference type="GO" id="GO:0003723">
    <property type="term" value="F:RNA binding"/>
    <property type="evidence" value="ECO:0007669"/>
    <property type="project" value="UniProtKB-UniRule"/>
</dbReference>
<reference evidence="19" key="1">
    <citation type="submission" date="2017-03" db="EMBL/GenBank/DDBJ databases">
        <title>Genomes of endolithic fungi from Antarctica.</title>
        <authorList>
            <person name="Coleine C."/>
            <person name="Masonjones S."/>
            <person name="Stajich J.E."/>
        </authorList>
    </citation>
    <scope>NUCLEOTIDE SEQUENCE [LARGE SCALE GENOMIC DNA]</scope>
    <source>
        <strain evidence="19">CCFEE 5527</strain>
    </source>
</reference>
<evidence type="ECO:0000256" key="10">
    <source>
        <dbReference type="ARBA" id="ARBA00023242"/>
    </source>
</evidence>
<dbReference type="GO" id="GO:0005524">
    <property type="term" value="F:ATP binding"/>
    <property type="evidence" value="ECO:0007669"/>
    <property type="project" value="UniProtKB-UniRule"/>
</dbReference>
<comment type="catalytic activity">
    <reaction evidence="11">
        <text>RNA(n) + ATP = RNA(n)-3'-adenine ribonucleotide + diphosphate</text>
        <dbReference type="Rhea" id="RHEA:11332"/>
        <dbReference type="Rhea" id="RHEA-COMP:14527"/>
        <dbReference type="Rhea" id="RHEA-COMP:17347"/>
        <dbReference type="ChEBI" id="CHEBI:30616"/>
        <dbReference type="ChEBI" id="CHEBI:33019"/>
        <dbReference type="ChEBI" id="CHEBI:140395"/>
        <dbReference type="ChEBI" id="CHEBI:173115"/>
        <dbReference type="EC" id="2.7.7.19"/>
    </reaction>
</comment>
<evidence type="ECO:0000256" key="5">
    <source>
        <dbReference type="ARBA" id="ARBA00022679"/>
    </source>
</evidence>
<evidence type="ECO:0000256" key="6">
    <source>
        <dbReference type="ARBA" id="ARBA00022723"/>
    </source>
</evidence>
<evidence type="ECO:0000256" key="1">
    <source>
        <dbReference type="ARBA" id="ARBA00001936"/>
    </source>
</evidence>
<evidence type="ECO:0000259" key="16">
    <source>
        <dbReference type="Pfam" id="PF04928"/>
    </source>
</evidence>
<evidence type="ECO:0000256" key="12">
    <source>
        <dbReference type="PIRSR" id="PIRSR018425-1"/>
    </source>
</evidence>
<dbReference type="InterPro" id="IPR007010">
    <property type="entry name" value="PolA_pol_RNA-bd_dom"/>
</dbReference>
<evidence type="ECO:0000256" key="13">
    <source>
        <dbReference type="PIRSR" id="PIRSR018425-2"/>
    </source>
</evidence>
<dbReference type="GO" id="GO:1990817">
    <property type="term" value="F:poly(A) RNA polymerase activity"/>
    <property type="evidence" value="ECO:0007669"/>
    <property type="project" value="UniProtKB-UniRule"/>
</dbReference>
<gene>
    <name evidence="18" type="ORF">B0A48_17709</name>
</gene>
<evidence type="ECO:0000256" key="9">
    <source>
        <dbReference type="ARBA" id="ARBA00022842"/>
    </source>
</evidence>
<feature type="binding site" evidence="12">
    <location>
        <position position="218"/>
    </location>
    <ligand>
        <name>ATP</name>
        <dbReference type="ChEBI" id="CHEBI:30616"/>
    </ligand>
</feature>
<keyword evidence="5 11" id="KW-0808">Transferase</keyword>
<comment type="caution">
    <text evidence="18">The sequence shown here is derived from an EMBL/GenBank/DDBJ whole genome shotgun (WGS) entry which is preliminary data.</text>
</comment>
<feature type="binding site" evidence="13">
    <location>
        <position position="157"/>
    </location>
    <ligand>
        <name>Mg(2+)</name>
        <dbReference type="ChEBI" id="CHEBI:18420"/>
        <label>2</label>
        <note>catalytic</note>
    </ligand>
</feature>
<keyword evidence="8 11" id="KW-0067">ATP-binding</keyword>
<dbReference type="PANTHER" id="PTHR10682:SF10">
    <property type="entry name" value="POLYNUCLEOTIDE ADENYLYLTRANSFERASE"/>
    <property type="match status" value="1"/>
</dbReference>
<feature type="binding site" evidence="13">
    <location>
        <position position="100"/>
    </location>
    <ligand>
        <name>Mg(2+)</name>
        <dbReference type="ChEBI" id="CHEBI:18420"/>
        <label>1</label>
        <note>catalytic</note>
    </ligand>
</feature>
<dbReference type="SUPFAM" id="SSF55003">
    <property type="entry name" value="PAP/Archaeal CCA-adding enzyme, C-terminal domain"/>
    <property type="match status" value="1"/>
</dbReference>
<feature type="binding site" evidence="13">
    <location>
        <position position="102"/>
    </location>
    <ligand>
        <name>Mg(2+)</name>
        <dbReference type="ChEBI" id="CHEBI:18420"/>
        <label>2</label>
        <note>catalytic</note>
    </ligand>
</feature>
<proteinExistence type="inferred from homology"/>
<feature type="binding site" evidence="13">
    <location>
        <position position="100"/>
    </location>
    <ligand>
        <name>Mg(2+)</name>
        <dbReference type="ChEBI" id="CHEBI:18420"/>
        <label>2</label>
        <note>catalytic</note>
    </ligand>
</feature>
<dbReference type="Gene3D" id="1.10.1410.10">
    <property type="match status" value="1"/>
</dbReference>
<evidence type="ECO:0000256" key="11">
    <source>
        <dbReference type="PIRNR" id="PIRNR018425"/>
    </source>
</evidence>
<feature type="domain" description="Poly(A) polymerase RNA-binding" evidence="15">
    <location>
        <begin position="357"/>
        <end position="565"/>
    </location>
</feature>
<comment type="cofactor">
    <cofactor evidence="1">
        <name>Mn(2+)</name>
        <dbReference type="ChEBI" id="CHEBI:29035"/>
    </cofactor>
</comment>
<sequence>MSEGPQYGPNKALSHDPPDERDLKLNELLLAELKAQKNFESAEEGKKRADVLRKLHALTKQLVQVVGKAKKLPAAILDEAGGRVFTYGSYSLGVYGPGSDIDTLVVAPKHVSRDDFFQYFPDLLRKSVPAEEITELVAVQEASVPIIKIELSGISIDLIFCSLQVASVPPTLSLKSNDLLRGLNETDLRCINGTRVTDKILDSVPQSKPFRLALRAIKLWAQRRAIYGNVVGFPGGVAYAMMVAKICQLYPKAAAPKIVGRFFWLMAQWHWPQPLRLAAREDAPLQLREWDPETSFHDRKHLMPIITPAYPSMNSTHNIGPSTFQVIKKELRRGQQITDAICGAGPQTWKDLFQKHTFFTEDYKHYLSVVSASSSKSAQQAWSGLCLARLRRLIIGIEELQGSVDLAHPFNKGFDRVHEYTTDEEKDKILQGNLDYQVKETQTTDIAADVTAKADADVSFKDAAASAAEGVPAAINGSGDGTNGAATPETTDTGKQRIYTTTYYVGIGLKPDAKSLDISYAIQAYKNIVTSSDLHDQSVHSIRVIHARNYDLPADVFAEGEIRPMRVKKQKPAAKRTVSAAGLDSKQETANGVKRPRSSNGATANGIASVAKGVAT</sequence>
<dbReference type="InterPro" id="IPR048840">
    <property type="entry name" value="PolA_pol_NTPase"/>
</dbReference>
<dbReference type="EMBL" id="NAJO01000070">
    <property type="protein sequence ID" value="OQN96202.1"/>
    <property type="molecule type" value="Genomic_DNA"/>
</dbReference>
<protein>
    <recommendedName>
        <fullName evidence="11">Poly(A) polymerase</fullName>
        <ecNumber evidence="11">2.7.7.19</ecNumber>
    </recommendedName>
</protein>
<dbReference type="Proteomes" id="UP000192596">
    <property type="component" value="Unassembled WGS sequence"/>
</dbReference>
<organism evidence="18 19">
    <name type="scientific">Cryoendolithus antarcticus</name>
    <dbReference type="NCBI Taxonomy" id="1507870"/>
    <lineage>
        <taxon>Eukaryota</taxon>
        <taxon>Fungi</taxon>
        <taxon>Dikarya</taxon>
        <taxon>Ascomycota</taxon>
        <taxon>Pezizomycotina</taxon>
        <taxon>Dothideomycetes</taxon>
        <taxon>Dothideomycetidae</taxon>
        <taxon>Cladosporiales</taxon>
        <taxon>Cladosporiaceae</taxon>
        <taxon>Cryoendolithus</taxon>
    </lineage>
</organism>
<feature type="binding site" evidence="12">
    <location>
        <begin position="236"/>
        <end position="237"/>
    </location>
    <ligand>
        <name>ATP</name>
        <dbReference type="ChEBI" id="CHEBI:30616"/>
    </ligand>
</feature>
<dbReference type="GO" id="GO:0046872">
    <property type="term" value="F:metal ion binding"/>
    <property type="evidence" value="ECO:0007669"/>
    <property type="project" value="UniProtKB-KW"/>
</dbReference>
<name>A0A1V8SAQ9_9PEZI</name>
<comment type="subcellular location">
    <subcellularLocation>
        <location evidence="2 11">Nucleus</location>
    </subcellularLocation>
</comment>
<feature type="domain" description="Poly(A) polymerase central" evidence="16">
    <location>
        <begin position="210"/>
        <end position="355"/>
    </location>
</feature>
<dbReference type="InterPro" id="IPR014492">
    <property type="entry name" value="PolyA_polymerase"/>
</dbReference>
<feature type="region of interest" description="Disordered" evidence="14">
    <location>
        <begin position="569"/>
        <end position="616"/>
    </location>
</feature>
<evidence type="ECO:0000259" key="17">
    <source>
        <dbReference type="Pfam" id="PF20750"/>
    </source>
</evidence>
<evidence type="ECO:0000259" key="15">
    <source>
        <dbReference type="Pfam" id="PF04926"/>
    </source>
</evidence>